<gene>
    <name evidence="1" type="ORF">METZ01_LOCUS266868</name>
</gene>
<reference evidence="1" key="1">
    <citation type="submission" date="2018-05" db="EMBL/GenBank/DDBJ databases">
        <authorList>
            <person name="Lanie J.A."/>
            <person name="Ng W.-L."/>
            <person name="Kazmierczak K.M."/>
            <person name="Andrzejewski T.M."/>
            <person name="Davidsen T.M."/>
            <person name="Wayne K.J."/>
            <person name="Tettelin H."/>
            <person name="Glass J.I."/>
            <person name="Rusch D."/>
            <person name="Podicherti R."/>
            <person name="Tsui H.-C.T."/>
            <person name="Winkler M.E."/>
        </authorList>
    </citation>
    <scope>NUCLEOTIDE SEQUENCE</scope>
</reference>
<evidence type="ECO:0000313" key="1">
    <source>
        <dbReference type="EMBL" id="SVC14014.1"/>
    </source>
</evidence>
<proteinExistence type="predicted"/>
<dbReference type="EMBL" id="UINC01075635">
    <property type="protein sequence ID" value="SVC14014.1"/>
    <property type="molecule type" value="Genomic_DNA"/>
</dbReference>
<protein>
    <submittedName>
        <fullName evidence="1">Uncharacterized protein</fullName>
    </submittedName>
</protein>
<organism evidence="1">
    <name type="scientific">marine metagenome</name>
    <dbReference type="NCBI Taxonomy" id="408172"/>
    <lineage>
        <taxon>unclassified sequences</taxon>
        <taxon>metagenomes</taxon>
        <taxon>ecological metagenomes</taxon>
    </lineage>
</organism>
<name>A0A382JNH7_9ZZZZ</name>
<dbReference type="AlphaFoldDB" id="A0A382JNH7"/>
<sequence length="38" mass="4159">MRGFLIVVSLLGDKTRKVIVLQPKQGNSDIMELAPGFS</sequence>
<accession>A0A382JNH7</accession>